<dbReference type="EMBL" id="CP104778">
    <property type="protein sequence ID" value="WPC21389.1"/>
    <property type="molecule type" value="Genomic_DNA"/>
</dbReference>
<evidence type="ECO:0000256" key="2">
    <source>
        <dbReference type="ARBA" id="ARBA00022723"/>
    </source>
</evidence>
<comment type="subcellular location">
    <subcellularLocation>
        <location evidence="4">Cytoplasm</location>
    </subcellularLocation>
</comment>
<dbReference type="NCBIfam" id="NF003339">
    <property type="entry name" value="PRK04351.1"/>
    <property type="match status" value="1"/>
</dbReference>
<dbReference type="InterPro" id="IPR035240">
    <property type="entry name" value="SprT_Zn_ribbon"/>
</dbReference>
<evidence type="ECO:0000256" key="3">
    <source>
        <dbReference type="ARBA" id="ARBA00022833"/>
    </source>
</evidence>
<dbReference type="Proteomes" id="UP001302696">
    <property type="component" value="Chromosome"/>
</dbReference>
<dbReference type="SMART" id="SM00731">
    <property type="entry name" value="SprT"/>
    <property type="match status" value="1"/>
</dbReference>
<dbReference type="InterPro" id="IPR023524">
    <property type="entry name" value="Uncharacterised_SprT-like"/>
</dbReference>
<reference evidence="7" key="1">
    <citation type="submission" date="2024-06" db="EMBL/GenBank/DDBJ databases">
        <authorList>
            <person name="Chang H.C."/>
            <person name="Mun S.Y."/>
        </authorList>
    </citation>
    <scope>NUCLEOTIDE SEQUENCE [LARGE SCALE GENOMIC DNA]</scope>
    <source>
        <strain evidence="7">KT1</strain>
    </source>
</reference>
<keyword evidence="3 4" id="KW-0862">Zinc</keyword>
<evidence type="ECO:0000256" key="4">
    <source>
        <dbReference type="HAMAP-Rule" id="MF_00745"/>
    </source>
</evidence>
<dbReference type="InterPro" id="IPR006640">
    <property type="entry name" value="SprT-like_domain"/>
</dbReference>
<gene>
    <name evidence="6" type="ORF">N6G96_08945</name>
</gene>
<feature type="active site" evidence="4">
    <location>
        <position position="68"/>
    </location>
</feature>
<keyword evidence="1 4" id="KW-0963">Cytoplasm</keyword>
<proteinExistence type="inferred from homology"/>
<feature type="binding site" evidence="4">
    <location>
        <position position="67"/>
    </location>
    <ligand>
        <name>Zn(2+)</name>
        <dbReference type="ChEBI" id="CHEBI:29105"/>
    </ligand>
</feature>
<keyword evidence="7" id="KW-1185">Reference proteome</keyword>
<comment type="cofactor">
    <cofactor evidence="4">
        <name>Zn(2+)</name>
        <dbReference type="ChEBI" id="CHEBI:29105"/>
    </cofactor>
    <text evidence="4">Binds 1 zinc ion.</text>
</comment>
<sequence length="153" mass="18179">MTDTELQQLVEKISLSDFHRQFKHHAFFNQRLRTTGGRYQLQTHDIDINPKMLSEHDLSTLVGIIRHELCHYHLHLTHHGYQHRNSDFRQLLAQVHGSRFAPAVQASSRSRMQLVYRCQQCGLQYHRKRHIDLKKYRCGKCGGQLRLIQTLRK</sequence>
<dbReference type="Pfam" id="PF10263">
    <property type="entry name" value="SprT-like"/>
    <property type="match status" value="1"/>
</dbReference>
<feature type="domain" description="SprT-like" evidence="5">
    <location>
        <begin position="4"/>
        <end position="148"/>
    </location>
</feature>
<dbReference type="HAMAP" id="MF_00745">
    <property type="entry name" value="SprT_like"/>
    <property type="match status" value="1"/>
</dbReference>
<evidence type="ECO:0000256" key="1">
    <source>
        <dbReference type="ARBA" id="ARBA00022490"/>
    </source>
</evidence>
<accession>A0ABZ0Q3Z6</accession>
<protein>
    <recommendedName>
        <fullName evidence="4">Protein SprT-like</fullName>
    </recommendedName>
</protein>
<dbReference type="RefSeq" id="WP_063698374.1">
    <property type="nucleotide sequence ID" value="NZ_BBIM01000039.1"/>
</dbReference>
<keyword evidence="2 4" id="KW-0479">Metal-binding</keyword>
<comment type="similarity">
    <text evidence="4">Belongs to the SprT family.</text>
</comment>
<evidence type="ECO:0000259" key="5">
    <source>
        <dbReference type="SMART" id="SM00731"/>
    </source>
</evidence>
<name>A0ABZ0Q3Z6_9LACO</name>
<evidence type="ECO:0000313" key="7">
    <source>
        <dbReference type="Proteomes" id="UP001302696"/>
    </source>
</evidence>
<feature type="binding site" evidence="4">
    <location>
        <position position="71"/>
    </location>
    <ligand>
        <name>Zn(2+)</name>
        <dbReference type="ChEBI" id="CHEBI:29105"/>
    </ligand>
</feature>
<organism evidence="6 7">
    <name type="scientific">Pediococcus inopinatus</name>
    <dbReference type="NCBI Taxonomy" id="114090"/>
    <lineage>
        <taxon>Bacteria</taxon>
        <taxon>Bacillati</taxon>
        <taxon>Bacillota</taxon>
        <taxon>Bacilli</taxon>
        <taxon>Lactobacillales</taxon>
        <taxon>Lactobacillaceae</taxon>
        <taxon>Pediococcus</taxon>
    </lineage>
</organism>
<dbReference type="Pfam" id="PF17283">
    <property type="entry name" value="Zn_ribbon_SprT"/>
    <property type="match status" value="1"/>
</dbReference>
<evidence type="ECO:0000313" key="6">
    <source>
        <dbReference type="EMBL" id="WPC21389.1"/>
    </source>
</evidence>